<protein>
    <submittedName>
        <fullName evidence="2">Uncharacterized protein</fullName>
    </submittedName>
</protein>
<dbReference type="AlphaFoldDB" id="A0AAE9EB13"/>
<feature type="signal peptide" evidence="1">
    <location>
        <begin position="1"/>
        <end position="26"/>
    </location>
</feature>
<keyword evidence="3" id="KW-1185">Reference proteome</keyword>
<sequence>MPPIYRIPSHCLLLLLATVILPTVISLQCTVCDYRYQAPYDSPCNTTCEGDACFIVVNKYFNATINAGCFHFWENGTFVDEAICQRGPHDNRCACSTKDYCNSPNVSISSYVFTEQQILPSMQWLPLIQPPGPVVQPIRPPQDISDLNATATELENGVEDDLASELENSSPKRTTNEILKNEENDDVLTVTTTIGLNVRDHSQRTNSENSGHTVENKDQQVMEDTTMRSFTPGQGSVEITKVTQEAKNPINRNLTTSDGDVDPNFSKSTVSILAILTPILFQRLLQ</sequence>
<proteinExistence type="predicted"/>
<evidence type="ECO:0000313" key="2">
    <source>
        <dbReference type="EMBL" id="UMM16102.1"/>
    </source>
</evidence>
<evidence type="ECO:0000313" key="3">
    <source>
        <dbReference type="Proteomes" id="UP000829354"/>
    </source>
</evidence>
<gene>
    <name evidence="2" type="ORF">L5515_013260</name>
</gene>
<accession>A0AAE9EB13</accession>
<dbReference type="EMBL" id="CP092621">
    <property type="protein sequence ID" value="UMM16102.1"/>
    <property type="molecule type" value="Genomic_DNA"/>
</dbReference>
<reference evidence="2 3" key="1">
    <citation type="submission" date="2022-04" db="EMBL/GenBank/DDBJ databases">
        <title>Chromosome-level reference genomes for two strains of Caenorhabditis briggsae: an improved platform for comparative genomics.</title>
        <authorList>
            <person name="Stevens L."/>
            <person name="Andersen E."/>
        </authorList>
    </citation>
    <scope>NUCLEOTIDE SEQUENCE [LARGE SCALE GENOMIC DNA]</scope>
    <source>
        <strain evidence="2">VX34</strain>
        <tissue evidence="2">Whole-organism</tissue>
    </source>
</reference>
<name>A0AAE9EB13_CAEBR</name>
<organism evidence="2 3">
    <name type="scientific">Caenorhabditis briggsae</name>
    <dbReference type="NCBI Taxonomy" id="6238"/>
    <lineage>
        <taxon>Eukaryota</taxon>
        <taxon>Metazoa</taxon>
        <taxon>Ecdysozoa</taxon>
        <taxon>Nematoda</taxon>
        <taxon>Chromadorea</taxon>
        <taxon>Rhabditida</taxon>
        <taxon>Rhabditina</taxon>
        <taxon>Rhabditomorpha</taxon>
        <taxon>Rhabditoidea</taxon>
        <taxon>Rhabditidae</taxon>
        <taxon>Peloderinae</taxon>
        <taxon>Caenorhabditis</taxon>
    </lineage>
</organism>
<feature type="chain" id="PRO_5041925536" evidence="1">
    <location>
        <begin position="27"/>
        <end position="286"/>
    </location>
</feature>
<keyword evidence="1" id="KW-0732">Signal</keyword>
<evidence type="ECO:0000256" key="1">
    <source>
        <dbReference type="SAM" id="SignalP"/>
    </source>
</evidence>
<dbReference type="Proteomes" id="UP000829354">
    <property type="component" value="Chromosome II"/>
</dbReference>